<organism evidence="2 3">
    <name type="scientific">Bacterioplanes sanyensis</name>
    <dbReference type="NCBI Taxonomy" id="1249553"/>
    <lineage>
        <taxon>Bacteria</taxon>
        <taxon>Pseudomonadati</taxon>
        <taxon>Pseudomonadota</taxon>
        <taxon>Gammaproteobacteria</taxon>
        <taxon>Oceanospirillales</taxon>
        <taxon>Oceanospirillaceae</taxon>
        <taxon>Bacterioplanes</taxon>
    </lineage>
</organism>
<evidence type="ECO:0000259" key="1">
    <source>
        <dbReference type="Pfam" id="PF01494"/>
    </source>
</evidence>
<dbReference type="InterPro" id="IPR036188">
    <property type="entry name" value="FAD/NAD-bd_sf"/>
</dbReference>
<dbReference type="RefSeq" id="WP_094061020.1">
    <property type="nucleotide sequence ID" value="NZ_CP022530.1"/>
</dbReference>
<accession>A0A222FMN8</accession>
<dbReference type="Proteomes" id="UP000202440">
    <property type="component" value="Chromosome"/>
</dbReference>
<dbReference type="PANTHER" id="PTHR43747:SF1">
    <property type="entry name" value="SLR1998 PROTEIN"/>
    <property type="match status" value="1"/>
</dbReference>
<dbReference type="SUPFAM" id="SSF51905">
    <property type="entry name" value="FAD/NAD(P)-binding domain"/>
    <property type="match status" value="1"/>
</dbReference>
<feature type="domain" description="FAD-binding" evidence="1">
    <location>
        <begin position="2"/>
        <end position="180"/>
    </location>
</feature>
<dbReference type="KEGG" id="bsan:CHH28_14700"/>
<dbReference type="InterPro" id="IPR050816">
    <property type="entry name" value="Flavin-dep_Halogenase_NPB"/>
</dbReference>
<proteinExistence type="predicted"/>
<dbReference type="OrthoDB" id="6310849at2"/>
<evidence type="ECO:0000313" key="3">
    <source>
        <dbReference type="Proteomes" id="UP000202440"/>
    </source>
</evidence>
<evidence type="ECO:0000313" key="2">
    <source>
        <dbReference type="EMBL" id="ASP39846.1"/>
    </source>
</evidence>
<dbReference type="GO" id="GO:0071949">
    <property type="term" value="F:FAD binding"/>
    <property type="evidence" value="ECO:0007669"/>
    <property type="project" value="InterPro"/>
</dbReference>
<dbReference type="AlphaFoldDB" id="A0A222FMN8"/>
<dbReference type="InterPro" id="IPR002938">
    <property type="entry name" value="FAD-bd"/>
</dbReference>
<sequence>MIDVAVIGAGPAGSATALALVRAGIGRVVLIDQPKRRPFSIGESCAPDVVAKMQQLGFNAEPGQQGHTPYHANVSCWGGVHQTDDFLHRLAGQGWHLDRQRFDRQLLQQAVEHGAELIQPAKVRSIGSCTDGWQLQLNQGDQTSMLNCRYLVDASGRSNAVTKHLHVKRERLDNLMALAWTLPDGSPLRGRTLVESMPHGWWYATCLPDGKALVSLMSDADLMPSLKEPQCLRNWWRQSSQLSHWLPVTDDTNIQPTAFAAHAGFIKQAAGPGWIAVGDALASFDPLTSSGISNALGDALAARDVILPWLAQGDLTPAESYAERMNRSIKRYMSEWWQQYQRERRWSKQAFWQRRQLGSE</sequence>
<reference evidence="2 3" key="1">
    <citation type="submission" date="2017-07" db="EMBL/GenBank/DDBJ databases">
        <title>Annotated genome sequence of Bacterioplanes sanyensis isolated from Red Sea.</title>
        <authorList>
            <person name="Rehman Z.U."/>
        </authorList>
    </citation>
    <scope>NUCLEOTIDE SEQUENCE [LARGE SCALE GENOMIC DNA]</scope>
    <source>
        <strain evidence="2 3">NV9</strain>
    </source>
</reference>
<gene>
    <name evidence="2" type="ORF">CHH28_14700</name>
</gene>
<dbReference type="Pfam" id="PF01494">
    <property type="entry name" value="FAD_binding_3"/>
    <property type="match status" value="1"/>
</dbReference>
<dbReference type="Gene3D" id="3.30.9.100">
    <property type="match status" value="1"/>
</dbReference>
<dbReference type="PANTHER" id="PTHR43747">
    <property type="entry name" value="FAD-BINDING PROTEIN"/>
    <property type="match status" value="1"/>
</dbReference>
<keyword evidence="3" id="KW-1185">Reference proteome</keyword>
<dbReference type="Gene3D" id="3.50.50.60">
    <property type="entry name" value="FAD/NAD(P)-binding domain"/>
    <property type="match status" value="1"/>
</dbReference>
<name>A0A222FMN8_9GAMM</name>
<dbReference type="PRINTS" id="PR00420">
    <property type="entry name" value="RNGMNOXGNASE"/>
</dbReference>
<dbReference type="EMBL" id="CP022530">
    <property type="protein sequence ID" value="ASP39846.1"/>
    <property type="molecule type" value="Genomic_DNA"/>
</dbReference>
<protein>
    <recommendedName>
        <fullName evidence="1">FAD-binding domain-containing protein</fullName>
    </recommendedName>
</protein>